<name>A0ABT6MDQ2_9NOCA</name>
<sequence>MLTVAAFVPSPPLLVPQLAGAAASETDRLRRAALDVSTRLGVSCAEWTVVGVAEPGMASVTDVDPESCGTFAGFGVDVRVCLSPDASDDDVDPSMPLAALVAGWLRGQSAPEARLRVRTLAPDTAADECARVGESLRRELDARPTPQALLVVADGANTLTDKAPGAFDARSTDVQAALDTALADGDCRALDVLDPALCSAIGLPGRAAWQTLSAVFGSGNGGPSKSESLYTGAPYGVGYHVGMWWP</sequence>
<dbReference type="EMBL" id="JARXVC010000007">
    <property type="protein sequence ID" value="MDH6281901.1"/>
    <property type="molecule type" value="Genomic_DNA"/>
</dbReference>
<evidence type="ECO:0000313" key="1">
    <source>
        <dbReference type="EMBL" id="MDH6281901.1"/>
    </source>
</evidence>
<accession>A0ABT6MDQ2</accession>
<keyword evidence="2" id="KW-1185">Reference proteome</keyword>
<evidence type="ECO:0000313" key="2">
    <source>
        <dbReference type="Proteomes" id="UP001160334"/>
    </source>
</evidence>
<dbReference type="Proteomes" id="UP001160334">
    <property type="component" value="Unassembled WGS sequence"/>
</dbReference>
<reference evidence="1 2" key="1">
    <citation type="submission" date="2023-04" db="EMBL/GenBank/DDBJ databases">
        <title>Forest soil microbial communities from Buena Vista Peninsula, Colon Province, Panama.</title>
        <authorList>
            <person name="Bouskill N."/>
        </authorList>
    </citation>
    <scope>NUCLEOTIDE SEQUENCE [LARGE SCALE GENOMIC DNA]</scope>
    <source>
        <strain evidence="1 2">CFH S0262</strain>
    </source>
</reference>
<protein>
    <submittedName>
        <fullName evidence="1">Uncharacterized protein</fullName>
    </submittedName>
</protein>
<dbReference type="RefSeq" id="WP_280761205.1">
    <property type="nucleotide sequence ID" value="NZ_JARXVC010000007.1"/>
</dbReference>
<proteinExistence type="predicted"/>
<dbReference type="Gene3D" id="3.40.830.10">
    <property type="entry name" value="LigB-like"/>
    <property type="match status" value="1"/>
</dbReference>
<comment type="caution">
    <text evidence="1">The sequence shown here is derived from an EMBL/GenBank/DDBJ whole genome shotgun (WGS) entry which is preliminary data.</text>
</comment>
<gene>
    <name evidence="1" type="ORF">M2280_003123</name>
</gene>
<organism evidence="1 2">
    <name type="scientific">Prescottella agglutinans</name>
    <dbReference type="NCBI Taxonomy" id="1644129"/>
    <lineage>
        <taxon>Bacteria</taxon>
        <taxon>Bacillati</taxon>
        <taxon>Actinomycetota</taxon>
        <taxon>Actinomycetes</taxon>
        <taxon>Mycobacteriales</taxon>
        <taxon>Nocardiaceae</taxon>
        <taxon>Prescottella</taxon>
    </lineage>
</organism>